<reference evidence="1 2" key="1">
    <citation type="journal article" date="2015" name="Genome Biol. Evol.">
        <title>Phylogenomic analyses indicate that early fungi evolved digesting cell walls of algal ancestors of land plants.</title>
        <authorList>
            <person name="Chang Y."/>
            <person name="Wang S."/>
            <person name="Sekimoto S."/>
            <person name="Aerts A.L."/>
            <person name="Choi C."/>
            <person name="Clum A."/>
            <person name="LaButti K.M."/>
            <person name="Lindquist E.A."/>
            <person name="Yee Ngan C."/>
            <person name="Ohm R.A."/>
            <person name="Salamov A.A."/>
            <person name="Grigoriev I.V."/>
            <person name="Spatafora J.W."/>
            <person name="Berbee M.L."/>
        </authorList>
    </citation>
    <scope>NUCLEOTIDE SEQUENCE [LARGE SCALE GENOMIC DNA]</scope>
    <source>
        <strain evidence="1 2">JEL478</strain>
    </source>
</reference>
<organism evidence="1 2">
    <name type="scientific">Gonapodya prolifera (strain JEL478)</name>
    <name type="common">Monoblepharis prolifera</name>
    <dbReference type="NCBI Taxonomy" id="1344416"/>
    <lineage>
        <taxon>Eukaryota</taxon>
        <taxon>Fungi</taxon>
        <taxon>Fungi incertae sedis</taxon>
        <taxon>Chytridiomycota</taxon>
        <taxon>Chytridiomycota incertae sedis</taxon>
        <taxon>Monoblepharidomycetes</taxon>
        <taxon>Monoblepharidales</taxon>
        <taxon>Gonapodyaceae</taxon>
        <taxon>Gonapodya</taxon>
    </lineage>
</organism>
<keyword evidence="2" id="KW-1185">Reference proteome</keyword>
<accession>A0A139AKG0</accession>
<evidence type="ECO:0000313" key="2">
    <source>
        <dbReference type="Proteomes" id="UP000070544"/>
    </source>
</evidence>
<sequence>MEVESHLSAEHRKRIVMDGPYHAFGGDDWMAFFATVYCHHIMRFTETSSLGCAPMYQTWGWT</sequence>
<proteinExistence type="predicted"/>
<name>A0A139AKG0_GONPJ</name>
<protein>
    <submittedName>
        <fullName evidence="1">Uncharacterized protein</fullName>
    </submittedName>
</protein>
<gene>
    <name evidence="1" type="ORF">M427DRAFT_54932</name>
</gene>
<dbReference type="EMBL" id="KQ965748">
    <property type="protein sequence ID" value="KXS17281.1"/>
    <property type="molecule type" value="Genomic_DNA"/>
</dbReference>
<dbReference type="Proteomes" id="UP000070544">
    <property type="component" value="Unassembled WGS sequence"/>
</dbReference>
<evidence type="ECO:0000313" key="1">
    <source>
        <dbReference type="EMBL" id="KXS17281.1"/>
    </source>
</evidence>
<dbReference type="AlphaFoldDB" id="A0A139AKG0"/>